<keyword evidence="4" id="KW-0804">Transcription</keyword>
<dbReference type="SUPFAM" id="SSF47413">
    <property type="entry name" value="lambda repressor-like DNA-binding domains"/>
    <property type="match status" value="1"/>
</dbReference>
<dbReference type="InterPro" id="IPR000843">
    <property type="entry name" value="HTH_LacI"/>
</dbReference>
<keyword evidence="2" id="KW-0805">Transcription regulation</keyword>
<dbReference type="KEGG" id="cpat:CLPA_c34260"/>
<dbReference type="Proteomes" id="UP000028042">
    <property type="component" value="Unassembled WGS sequence"/>
</dbReference>
<reference evidence="7" key="2">
    <citation type="submission" date="2015-10" db="EMBL/GenBank/DDBJ databases">
        <title>Improved Draft Genome Sequence of Clostridium pasteurianum Strain ATCC 6013 (DSM 525) Using a Hybrid Next-Generation Sequencing Approach.</title>
        <authorList>
            <person name="Pyne M.E."/>
            <person name="Utturkar S.M."/>
            <person name="Brown S.D."/>
            <person name="Moo-Young M."/>
            <person name="Chung D.A."/>
            <person name="Chou P.C."/>
        </authorList>
    </citation>
    <scope>NUCLEOTIDE SEQUENCE</scope>
    <source>
        <strain evidence="7">ATCC 6013</strain>
    </source>
</reference>
<dbReference type="Pfam" id="PF13377">
    <property type="entry name" value="Peripla_BP_3"/>
    <property type="match status" value="1"/>
</dbReference>
<evidence type="ECO:0000256" key="3">
    <source>
        <dbReference type="ARBA" id="ARBA00023125"/>
    </source>
</evidence>
<dbReference type="EMBL" id="CP009268">
    <property type="protein sequence ID" value="AJA53480.1"/>
    <property type="molecule type" value="Genomic_DNA"/>
</dbReference>
<dbReference type="eggNOG" id="COG1609">
    <property type="taxonomic scope" value="Bacteria"/>
</dbReference>
<dbReference type="SUPFAM" id="SSF53822">
    <property type="entry name" value="Periplasmic binding protein-like I"/>
    <property type="match status" value="1"/>
</dbReference>
<dbReference type="Proteomes" id="UP000030905">
    <property type="component" value="Chromosome"/>
</dbReference>
<feature type="domain" description="HTH lacI-type" evidence="5">
    <location>
        <begin position="3"/>
        <end position="56"/>
    </location>
</feature>
<dbReference type="CDD" id="cd06291">
    <property type="entry name" value="PBP1_Qymf-like"/>
    <property type="match status" value="1"/>
</dbReference>
<reference evidence="7 8" key="3">
    <citation type="journal article" name="Genome Announc.">
        <title>Improved Draft Genome Sequence of Clostridium pasteurianum Strain ATCC 6013 (DSM 525) Using a Hybrid Next-Generation Sequencing Approach.</title>
        <authorList>
            <person name="Pyne M.E."/>
            <person name="Utturkar S."/>
            <person name="Brown S.D."/>
            <person name="Moo-Young M."/>
            <person name="Chung D.A."/>
            <person name="Chou C.P."/>
        </authorList>
    </citation>
    <scope>NUCLEOTIDE SEQUENCE [LARGE SCALE GENOMIC DNA]</scope>
    <source>
        <strain evidence="7 8">ATCC 6013</strain>
    </source>
</reference>
<dbReference type="PROSITE" id="PS50932">
    <property type="entry name" value="HTH_LACI_2"/>
    <property type="match status" value="1"/>
</dbReference>
<reference evidence="6 9" key="1">
    <citation type="journal article" date="2015" name="Genome Announc.">
        <title>Complete Genome Sequence of the Nitrogen-Fixing and Solvent-Producing Clostridium pasteurianum DSM 525.</title>
        <authorList>
            <person name="Poehlein A."/>
            <person name="Grosse-Honebrink A."/>
            <person name="Zhang Y."/>
            <person name="Minton N.P."/>
            <person name="Daniel R."/>
        </authorList>
    </citation>
    <scope>NUCLEOTIDE SEQUENCE [LARGE SCALE GENOMIC DNA]</scope>
    <source>
        <strain evidence="6">DSM 525</strain>
        <strain evidence="9">DSM 525 / ATCC 6013</strain>
    </source>
</reference>
<dbReference type="GO" id="GO:0000976">
    <property type="term" value="F:transcription cis-regulatory region binding"/>
    <property type="evidence" value="ECO:0007669"/>
    <property type="project" value="TreeGrafter"/>
</dbReference>
<dbReference type="SMART" id="SM00354">
    <property type="entry name" value="HTH_LACI"/>
    <property type="match status" value="1"/>
</dbReference>
<evidence type="ECO:0000256" key="4">
    <source>
        <dbReference type="ARBA" id="ARBA00023163"/>
    </source>
</evidence>
<dbReference type="PATRIC" id="fig|1262449.3.peg.2932"/>
<evidence type="ECO:0000256" key="1">
    <source>
        <dbReference type="ARBA" id="ARBA00022491"/>
    </source>
</evidence>
<dbReference type="InterPro" id="IPR028082">
    <property type="entry name" value="Peripla_BP_I"/>
</dbReference>
<dbReference type="PROSITE" id="PS00356">
    <property type="entry name" value="HTH_LACI_1"/>
    <property type="match status" value="1"/>
</dbReference>
<proteinExistence type="predicted"/>
<keyword evidence="9" id="KW-1185">Reference proteome</keyword>
<protein>
    <submittedName>
        <fullName evidence="6">Ribose operon repressor</fullName>
    </submittedName>
    <submittedName>
        <fullName evidence="7">Transcriptional regulator, LacI family</fullName>
    </submittedName>
</protein>
<dbReference type="EMBL" id="JPGY02000001">
    <property type="protein sequence ID" value="KRU14495.1"/>
    <property type="molecule type" value="Genomic_DNA"/>
</dbReference>
<dbReference type="InterPro" id="IPR010982">
    <property type="entry name" value="Lambda_DNA-bd_dom_sf"/>
</dbReference>
<dbReference type="KEGG" id="cpae:CPAST_c34260"/>
<name>A0A0H3J8E4_CLOPA</name>
<evidence type="ECO:0000259" key="5">
    <source>
        <dbReference type="PROSITE" id="PS50932"/>
    </source>
</evidence>
<sequence length="325" mass="36765">MSATIKDVAALAKVGVGTVSRYINNESVKESTRIKIEAAIKQLNYEPNEYARGLKMNRTNTIALILPTIWHPFFSEFAYYVESALSARNYKVYLCNSDKDPQKEQGYIQMVTQNKVDGIIGITYNDIDQYISSNLPFVSIDRHFTENVAYVTANNYNAGEIAVEKLIEKGCRFIAYIGGYSLYPNETVKRLKGFEDCADRNQVKHEILYMKEPFEDLRGSVKKFLEKNPKVDGIFCINDFMALDVIDVLKEVGVNVPEDIQIIGCDGIKLSLGKKVILSTIEQPVQQMAEAAVKSLIHLINKEETPQRIILPIRYVEGNTTKNKI</sequence>
<dbReference type="PANTHER" id="PTHR30146:SF95">
    <property type="entry name" value="RIBOSE OPERON REPRESSOR"/>
    <property type="match status" value="1"/>
</dbReference>
<keyword evidence="1" id="KW-0678">Repressor</keyword>
<evidence type="ECO:0000313" key="9">
    <source>
        <dbReference type="Proteomes" id="UP000030905"/>
    </source>
</evidence>
<evidence type="ECO:0000256" key="2">
    <source>
        <dbReference type="ARBA" id="ARBA00023015"/>
    </source>
</evidence>
<dbReference type="Pfam" id="PF00356">
    <property type="entry name" value="LacI"/>
    <property type="match status" value="1"/>
</dbReference>
<dbReference type="InterPro" id="IPR046335">
    <property type="entry name" value="LacI/GalR-like_sensor"/>
</dbReference>
<dbReference type="PANTHER" id="PTHR30146">
    <property type="entry name" value="LACI-RELATED TRANSCRIPTIONAL REPRESSOR"/>
    <property type="match status" value="1"/>
</dbReference>
<dbReference type="GO" id="GO:0003700">
    <property type="term" value="F:DNA-binding transcription factor activity"/>
    <property type="evidence" value="ECO:0007669"/>
    <property type="project" value="TreeGrafter"/>
</dbReference>
<evidence type="ECO:0000313" key="6">
    <source>
        <dbReference type="EMBL" id="AJA53480.1"/>
    </source>
</evidence>
<gene>
    <name evidence="6" type="primary">rbsR2</name>
    <name evidence="6" type="ORF">CLPA_c34260</name>
    <name evidence="7" type="ORF">CP6013_03754</name>
</gene>
<dbReference type="Gene3D" id="3.40.50.2300">
    <property type="match status" value="2"/>
</dbReference>
<evidence type="ECO:0000313" key="8">
    <source>
        <dbReference type="Proteomes" id="UP000028042"/>
    </source>
</evidence>
<dbReference type="CDD" id="cd01392">
    <property type="entry name" value="HTH_LacI"/>
    <property type="match status" value="1"/>
</dbReference>
<dbReference type="Gene3D" id="1.10.260.40">
    <property type="entry name" value="lambda repressor-like DNA-binding domains"/>
    <property type="match status" value="1"/>
</dbReference>
<accession>A0A0H3J8E4</accession>
<organism evidence="6 9">
    <name type="scientific">Clostridium pasteurianum DSM 525 = ATCC 6013</name>
    <dbReference type="NCBI Taxonomy" id="1262449"/>
    <lineage>
        <taxon>Bacteria</taxon>
        <taxon>Bacillati</taxon>
        <taxon>Bacillota</taxon>
        <taxon>Clostridia</taxon>
        <taxon>Eubacteriales</taxon>
        <taxon>Clostridiaceae</taxon>
        <taxon>Clostridium</taxon>
    </lineage>
</organism>
<keyword evidence="3" id="KW-0238">DNA-binding</keyword>
<dbReference type="RefSeq" id="WP_003446366.1">
    <property type="nucleotide sequence ID" value="NZ_ANZB01000011.1"/>
</dbReference>
<dbReference type="AlphaFoldDB" id="A0A0H3J8E4"/>
<evidence type="ECO:0000313" key="7">
    <source>
        <dbReference type="EMBL" id="KRU14495.1"/>
    </source>
</evidence>
<dbReference type="GeneID" id="93075528"/>